<dbReference type="AlphaFoldDB" id="A0AA35R0A2"/>
<comment type="caution">
    <text evidence="1">The sequence shown here is derived from an EMBL/GenBank/DDBJ whole genome shotgun (WGS) entry which is preliminary data.</text>
</comment>
<proteinExistence type="predicted"/>
<gene>
    <name evidence="1" type="ORF">GBAR_LOCUS2371</name>
</gene>
<evidence type="ECO:0000313" key="1">
    <source>
        <dbReference type="EMBL" id="CAI7998220.1"/>
    </source>
</evidence>
<name>A0AA35R0A2_GEOBA</name>
<evidence type="ECO:0000313" key="2">
    <source>
        <dbReference type="Proteomes" id="UP001174909"/>
    </source>
</evidence>
<accession>A0AA35R0A2</accession>
<dbReference type="Proteomes" id="UP001174909">
    <property type="component" value="Unassembled WGS sequence"/>
</dbReference>
<sequence length="457" mass="50394">MPSAFVRARSRNHRLLHTAKRGAVTSAPSTLVVVGMGTAGVRRSMLFAQRMSELSAAGRIQTVVGYDCNEVTIANVQKTLQKSFGAARTGAGTQVLFPNYVPMPNGFMRDPKRFRDFLGPLERDMDNIISQVMMHSERCGRVPETIIEFMGFSGHAVLGGILHQKLRNAFPNSAILPVMMLPKDHVSEEWTKRYIWEQYEELLSGSNCLVTTQSDVNAREDDVRLATGLAGFEVAEFGEENDPSVSQLGVTLRRLTPASGGWLGMAAVKRKMPITKKFEWLNFPPWWRQYAAVGPDDDLSSLLGNAIWSTLDPAAQLAEGINQPPHAPQEIVVSLPLHGDELEPVAAQAAEALDHSNIFDRFTNLDIAFNTARFTDGIEPEPYMHVTRIYPVNGELQTVTAILRGGGVTLPHAAAMRSETGFGSYFHLRDPAYNPLLPPGGDNTEIEDNGQQHVRYV</sequence>
<protein>
    <submittedName>
        <fullName evidence="1">Uncharacterized protein</fullName>
    </submittedName>
</protein>
<organism evidence="1 2">
    <name type="scientific">Geodia barretti</name>
    <name type="common">Barrett's horny sponge</name>
    <dbReference type="NCBI Taxonomy" id="519541"/>
    <lineage>
        <taxon>Eukaryota</taxon>
        <taxon>Metazoa</taxon>
        <taxon>Porifera</taxon>
        <taxon>Demospongiae</taxon>
        <taxon>Heteroscleromorpha</taxon>
        <taxon>Tetractinellida</taxon>
        <taxon>Astrophorina</taxon>
        <taxon>Geodiidae</taxon>
        <taxon>Geodia</taxon>
    </lineage>
</organism>
<keyword evidence="2" id="KW-1185">Reference proteome</keyword>
<dbReference type="EMBL" id="CASHTH010000343">
    <property type="protein sequence ID" value="CAI7998220.1"/>
    <property type="molecule type" value="Genomic_DNA"/>
</dbReference>
<reference evidence="1" key="1">
    <citation type="submission" date="2023-03" db="EMBL/GenBank/DDBJ databases">
        <authorList>
            <person name="Steffen K."/>
            <person name="Cardenas P."/>
        </authorList>
    </citation>
    <scope>NUCLEOTIDE SEQUENCE</scope>
</reference>